<dbReference type="GO" id="GO:0046872">
    <property type="term" value="F:metal ion binding"/>
    <property type="evidence" value="ECO:0007669"/>
    <property type="project" value="UniProtKB-KW"/>
</dbReference>
<protein>
    <recommendedName>
        <fullName evidence="15">Ribonuclease 3</fullName>
        <ecNumber evidence="15">3.1.26.3</ecNumber>
    </recommendedName>
    <alternativeName>
        <fullName evidence="15">Ribonuclease III</fullName>
        <shortName evidence="15">RNase III</shortName>
    </alternativeName>
</protein>
<dbReference type="GO" id="GO:0042802">
    <property type="term" value="F:identical protein binding"/>
    <property type="evidence" value="ECO:0007669"/>
    <property type="project" value="UniProtKB-ARBA"/>
</dbReference>
<dbReference type="Gene3D" id="1.10.1520.10">
    <property type="entry name" value="Ribonuclease III domain"/>
    <property type="match status" value="1"/>
</dbReference>
<dbReference type="SMART" id="SM00358">
    <property type="entry name" value="DSRM"/>
    <property type="match status" value="1"/>
</dbReference>
<dbReference type="EMBL" id="FNWV01000001">
    <property type="protein sequence ID" value="SEH40057.1"/>
    <property type="molecule type" value="Genomic_DNA"/>
</dbReference>
<feature type="active site" evidence="15">
    <location>
        <position position="49"/>
    </location>
</feature>
<dbReference type="CDD" id="cd10845">
    <property type="entry name" value="DSRM_RNAse_III_family"/>
    <property type="match status" value="1"/>
</dbReference>
<feature type="binding site" evidence="15">
    <location>
        <position position="117"/>
    </location>
    <ligand>
        <name>Mg(2+)</name>
        <dbReference type="ChEBI" id="CHEBI:18420"/>
    </ligand>
</feature>
<dbReference type="FunFam" id="1.10.1520.10:FF:000001">
    <property type="entry name" value="Ribonuclease 3"/>
    <property type="match status" value="1"/>
</dbReference>
<dbReference type="GO" id="GO:0006364">
    <property type="term" value="P:rRNA processing"/>
    <property type="evidence" value="ECO:0007669"/>
    <property type="project" value="UniProtKB-UniRule"/>
</dbReference>
<evidence type="ECO:0000259" key="16">
    <source>
        <dbReference type="PROSITE" id="PS50137"/>
    </source>
</evidence>
<dbReference type="NCBIfam" id="TIGR02191">
    <property type="entry name" value="RNaseIII"/>
    <property type="match status" value="1"/>
</dbReference>
<dbReference type="GO" id="GO:0019843">
    <property type="term" value="F:rRNA binding"/>
    <property type="evidence" value="ECO:0007669"/>
    <property type="project" value="UniProtKB-KW"/>
</dbReference>
<evidence type="ECO:0000256" key="13">
    <source>
        <dbReference type="ARBA" id="ARBA00022842"/>
    </source>
</evidence>
<reference evidence="18 19" key="1">
    <citation type="submission" date="2016-10" db="EMBL/GenBank/DDBJ databases">
        <authorList>
            <person name="de Groot N.N."/>
        </authorList>
    </citation>
    <scope>NUCLEOTIDE SEQUENCE [LARGE SCALE GENOMIC DNA]</scope>
    <source>
        <strain evidence="18 19">YAD2003</strain>
    </source>
</reference>
<dbReference type="PROSITE" id="PS00517">
    <property type="entry name" value="RNASE_3_1"/>
    <property type="match status" value="1"/>
</dbReference>
<evidence type="ECO:0000256" key="15">
    <source>
        <dbReference type="HAMAP-Rule" id="MF_00104"/>
    </source>
</evidence>
<evidence type="ECO:0000256" key="4">
    <source>
        <dbReference type="ARBA" id="ARBA00011738"/>
    </source>
</evidence>
<feature type="binding site" evidence="15">
    <location>
        <position position="45"/>
    </location>
    <ligand>
        <name>Mg(2+)</name>
        <dbReference type="ChEBI" id="CHEBI:18420"/>
    </ligand>
</feature>
<dbReference type="AlphaFoldDB" id="A0A1H6HVA6"/>
<dbReference type="PROSITE" id="PS50137">
    <property type="entry name" value="DS_RBD"/>
    <property type="match status" value="1"/>
</dbReference>
<sequence>MENLERFEEIIGYKFKNIQLLKQALSHSSYANEKKMPSGSNERLEFLGDSVLSIVVSDFLYKNLNVAEGELTKMRASLVCEKSLHIFAQQIELGTFLRLGKGEENTGGRERPSILADAFEAVIAAIYLDGGMEPAANHILRFMPKDIRHAKKPVFNDFKTVLQEIVQKNPEEKVEYVLIGEEGPDHNKRFVVEVCLNDQVIGKGKGKSKKEAEQLAAKEALELMGYEAQ</sequence>
<dbReference type="GO" id="GO:0010468">
    <property type="term" value="P:regulation of gene expression"/>
    <property type="evidence" value="ECO:0007669"/>
    <property type="project" value="TreeGrafter"/>
</dbReference>
<dbReference type="CDD" id="cd00593">
    <property type="entry name" value="RIBOc"/>
    <property type="match status" value="1"/>
</dbReference>
<dbReference type="FunFam" id="3.30.160.20:FF:000003">
    <property type="entry name" value="Ribonuclease 3"/>
    <property type="match status" value="1"/>
</dbReference>
<dbReference type="OrthoDB" id="9805026at2"/>
<keyword evidence="9 15" id="KW-0540">Nuclease</keyword>
<comment type="cofactor">
    <cofactor evidence="15">
        <name>Mg(2+)</name>
        <dbReference type="ChEBI" id="CHEBI:18420"/>
    </cofactor>
</comment>
<dbReference type="Pfam" id="PF14622">
    <property type="entry name" value="Ribonucleas_3_3"/>
    <property type="match status" value="1"/>
</dbReference>
<comment type="catalytic activity">
    <reaction evidence="1 15">
        <text>Endonucleolytic cleavage to 5'-phosphomonoester.</text>
        <dbReference type="EC" id="3.1.26.3"/>
    </reaction>
</comment>
<keyword evidence="10 15" id="KW-0479">Metal-binding</keyword>
<evidence type="ECO:0000256" key="10">
    <source>
        <dbReference type="ARBA" id="ARBA00022723"/>
    </source>
</evidence>
<evidence type="ECO:0000256" key="9">
    <source>
        <dbReference type="ARBA" id="ARBA00022722"/>
    </source>
</evidence>
<dbReference type="InterPro" id="IPR036389">
    <property type="entry name" value="RNase_III_sf"/>
</dbReference>
<dbReference type="InterPro" id="IPR011907">
    <property type="entry name" value="RNase_III"/>
</dbReference>
<evidence type="ECO:0000256" key="6">
    <source>
        <dbReference type="ARBA" id="ARBA00022552"/>
    </source>
</evidence>
<dbReference type="Pfam" id="PF00035">
    <property type="entry name" value="dsrm"/>
    <property type="match status" value="1"/>
</dbReference>
<evidence type="ECO:0000256" key="7">
    <source>
        <dbReference type="ARBA" id="ARBA00022664"/>
    </source>
</evidence>
<feature type="binding site" evidence="15">
    <location>
        <position position="120"/>
    </location>
    <ligand>
        <name>Mg(2+)</name>
        <dbReference type="ChEBI" id="CHEBI:18420"/>
    </ligand>
</feature>
<keyword evidence="13 15" id="KW-0460">Magnesium</keyword>
<evidence type="ECO:0000256" key="2">
    <source>
        <dbReference type="ARBA" id="ARBA00004496"/>
    </source>
</evidence>
<comment type="similarity">
    <text evidence="3">Belongs to the ribonuclease III family.</text>
</comment>
<proteinExistence type="inferred from homology"/>
<dbReference type="GO" id="GO:0005737">
    <property type="term" value="C:cytoplasm"/>
    <property type="evidence" value="ECO:0007669"/>
    <property type="project" value="UniProtKB-SubCell"/>
</dbReference>
<feature type="active site" evidence="15">
    <location>
        <position position="120"/>
    </location>
</feature>
<evidence type="ECO:0000256" key="12">
    <source>
        <dbReference type="ARBA" id="ARBA00022801"/>
    </source>
</evidence>
<keyword evidence="15" id="KW-0699">rRNA-binding</keyword>
<keyword evidence="8 15" id="KW-0819">tRNA processing</keyword>
<dbReference type="EC" id="3.1.26.3" evidence="15"/>
<feature type="domain" description="DRBM" evidence="16">
    <location>
        <begin position="157"/>
        <end position="226"/>
    </location>
</feature>
<organism evidence="18 19">
    <name type="scientific">Ruminococcus flavefaciens</name>
    <dbReference type="NCBI Taxonomy" id="1265"/>
    <lineage>
        <taxon>Bacteria</taxon>
        <taxon>Bacillati</taxon>
        <taxon>Bacillota</taxon>
        <taxon>Clostridia</taxon>
        <taxon>Eubacteriales</taxon>
        <taxon>Oscillospiraceae</taxon>
        <taxon>Ruminococcus</taxon>
    </lineage>
</organism>
<keyword evidence="5 15" id="KW-0963">Cytoplasm</keyword>
<dbReference type="GO" id="GO:0004525">
    <property type="term" value="F:ribonuclease III activity"/>
    <property type="evidence" value="ECO:0007669"/>
    <property type="project" value="UniProtKB-UniRule"/>
</dbReference>
<dbReference type="HAMAP" id="MF_00104">
    <property type="entry name" value="RNase_III"/>
    <property type="match status" value="1"/>
</dbReference>
<dbReference type="PANTHER" id="PTHR11207:SF0">
    <property type="entry name" value="RIBONUCLEASE 3"/>
    <property type="match status" value="1"/>
</dbReference>
<dbReference type="Proteomes" id="UP000183190">
    <property type="component" value="Unassembled WGS sequence"/>
</dbReference>
<evidence type="ECO:0000256" key="3">
    <source>
        <dbReference type="ARBA" id="ARBA00010183"/>
    </source>
</evidence>
<keyword evidence="14 15" id="KW-0694">RNA-binding</keyword>
<feature type="domain" description="RNase III" evidence="17">
    <location>
        <begin position="4"/>
        <end position="131"/>
    </location>
</feature>
<evidence type="ECO:0000256" key="1">
    <source>
        <dbReference type="ARBA" id="ARBA00000109"/>
    </source>
</evidence>
<keyword evidence="6 15" id="KW-0698">rRNA processing</keyword>
<comment type="subcellular location">
    <subcellularLocation>
        <location evidence="2 15">Cytoplasm</location>
    </subcellularLocation>
</comment>
<dbReference type="PANTHER" id="PTHR11207">
    <property type="entry name" value="RIBONUCLEASE III"/>
    <property type="match status" value="1"/>
</dbReference>
<dbReference type="SUPFAM" id="SSF54768">
    <property type="entry name" value="dsRNA-binding domain-like"/>
    <property type="match status" value="1"/>
</dbReference>
<dbReference type="SUPFAM" id="SSF69065">
    <property type="entry name" value="RNase III domain-like"/>
    <property type="match status" value="1"/>
</dbReference>
<keyword evidence="11 15" id="KW-0255">Endonuclease</keyword>
<keyword evidence="12 15" id="KW-0378">Hydrolase</keyword>
<dbReference type="GO" id="GO:0003725">
    <property type="term" value="F:double-stranded RNA binding"/>
    <property type="evidence" value="ECO:0007669"/>
    <property type="project" value="TreeGrafter"/>
</dbReference>
<evidence type="ECO:0000259" key="17">
    <source>
        <dbReference type="PROSITE" id="PS50142"/>
    </source>
</evidence>
<dbReference type="InterPro" id="IPR014720">
    <property type="entry name" value="dsRBD_dom"/>
</dbReference>
<accession>A0A1H6HVA6</accession>
<gene>
    <name evidence="15" type="primary">rnc</name>
    <name evidence="18" type="ORF">SAMN02910265_00381</name>
</gene>
<evidence type="ECO:0000313" key="18">
    <source>
        <dbReference type="EMBL" id="SEH40057.1"/>
    </source>
</evidence>
<comment type="subunit">
    <text evidence="4 15">Homodimer.</text>
</comment>
<dbReference type="GO" id="GO:0006397">
    <property type="term" value="P:mRNA processing"/>
    <property type="evidence" value="ECO:0007669"/>
    <property type="project" value="UniProtKB-UniRule"/>
</dbReference>
<evidence type="ECO:0000256" key="14">
    <source>
        <dbReference type="ARBA" id="ARBA00022884"/>
    </source>
</evidence>
<evidence type="ECO:0000256" key="5">
    <source>
        <dbReference type="ARBA" id="ARBA00022490"/>
    </source>
</evidence>
<evidence type="ECO:0000256" key="11">
    <source>
        <dbReference type="ARBA" id="ARBA00022759"/>
    </source>
</evidence>
<dbReference type="PROSITE" id="PS50142">
    <property type="entry name" value="RNASE_3_2"/>
    <property type="match status" value="1"/>
</dbReference>
<evidence type="ECO:0000313" key="19">
    <source>
        <dbReference type="Proteomes" id="UP000183190"/>
    </source>
</evidence>
<dbReference type="Gene3D" id="3.30.160.20">
    <property type="match status" value="1"/>
</dbReference>
<dbReference type="GO" id="GO:0008033">
    <property type="term" value="P:tRNA processing"/>
    <property type="evidence" value="ECO:0007669"/>
    <property type="project" value="UniProtKB-KW"/>
</dbReference>
<evidence type="ECO:0000256" key="8">
    <source>
        <dbReference type="ARBA" id="ARBA00022694"/>
    </source>
</evidence>
<comment type="function">
    <text evidence="15">Digests double-stranded RNA. Involved in the processing of primary rRNA transcript to yield the immediate precursors to the large and small rRNAs (23S and 16S). Processes some mRNAs, and tRNAs when they are encoded in the rRNA operon. Processes pre-crRNA and tracrRNA of type II CRISPR loci if present in the organism.</text>
</comment>
<dbReference type="InterPro" id="IPR000999">
    <property type="entry name" value="RNase_III_dom"/>
</dbReference>
<dbReference type="SMART" id="SM00535">
    <property type="entry name" value="RIBOc"/>
    <property type="match status" value="1"/>
</dbReference>
<keyword evidence="7 15" id="KW-0507">mRNA processing</keyword>
<name>A0A1H6HVA6_RUMFL</name>
<dbReference type="RefSeq" id="WP_074714203.1">
    <property type="nucleotide sequence ID" value="NZ_FNWV01000001.1"/>
</dbReference>